<dbReference type="Proteomes" id="UP000295391">
    <property type="component" value="Unassembled WGS sequence"/>
</dbReference>
<name>A0A4R6VN12_9HYPH</name>
<protein>
    <submittedName>
        <fullName evidence="1">Uncharacterized protein</fullName>
    </submittedName>
</protein>
<dbReference type="OrthoDB" id="7768569at2"/>
<gene>
    <name evidence="1" type="ORF">ATL17_1569</name>
</gene>
<dbReference type="AlphaFoldDB" id="A0A4R6VN12"/>
<proteinExistence type="predicted"/>
<organism evidence="1 2">
    <name type="scientific">Maritalea mobilis</name>
    <dbReference type="NCBI Taxonomy" id="483324"/>
    <lineage>
        <taxon>Bacteria</taxon>
        <taxon>Pseudomonadati</taxon>
        <taxon>Pseudomonadota</taxon>
        <taxon>Alphaproteobacteria</taxon>
        <taxon>Hyphomicrobiales</taxon>
        <taxon>Devosiaceae</taxon>
        <taxon>Maritalea</taxon>
    </lineage>
</organism>
<reference evidence="1 2" key="1">
    <citation type="submission" date="2019-03" db="EMBL/GenBank/DDBJ databases">
        <title>Genomic Encyclopedia of Type Strains, Phase III (KMG-III): the genomes of soil and plant-associated and newly described type strains.</title>
        <authorList>
            <person name="Whitman W."/>
        </authorList>
    </citation>
    <scope>NUCLEOTIDE SEQUENCE [LARGE SCALE GENOMIC DNA]</scope>
    <source>
        <strain evidence="1 2">CGMCC 1.7002</strain>
    </source>
</reference>
<comment type="caution">
    <text evidence="1">The sequence shown here is derived from an EMBL/GenBank/DDBJ whole genome shotgun (WGS) entry which is preliminary data.</text>
</comment>
<evidence type="ECO:0000313" key="2">
    <source>
        <dbReference type="Proteomes" id="UP000295391"/>
    </source>
</evidence>
<keyword evidence="2" id="KW-1185">Reference proteome</keyword>
<dbReference type="EMBL" id="SNYR01000002">
    <property type="protein sequence ID" value="TDQ63563.1"/>
    <property type="molecule type" value="Genomic_DNA"/>
</dbReference>
<accession>A0A4R6VN12</accession>
<dbReference type="RefSeq" id="WP_133572241.1">
    <property type="nucleotide sequence ID" value="NZ_SNYR01000002.1"/>
</dbReference>
<evidence type="ECO:0000313" key="1">
    <source>
        <dbReference type="EMBL" id="TDQ63563.1"/>
    </source>
</evidence>
<sequence length="213" mass="23585">MSAFEDKLNEYLSEATDPTDLRIMVRRFWKYDFLAGAVRVWDGMGKAYSEDGQEWLGTVSPEGMNFHQTPKIGDGRDLSSPRYQFSLGYIDSTTYNALKASQDQVAERTITCYLGIFEEGEGLRPQTALDYFDQFTMQSAIFEEKLTMGESGALQKQYVASVVAVNANAGRSRAPGGTYTDTSQKNRASILGVDGDRGCEFVAGLANKTFIIP</sequence>